<keyword evidence="1" id="KW-0812">Transmembrane</keyword>
<comment type="caution">
    <text evidence="2">The sequence shown here is derived from an EMBL/GenBank/DDBJ whole genome shotgun (WGS) entry which is preliminary data.</text>
</comment>
<keyword evidence="1" id="KW-1133">Transmembrane helix</keyword>
<feature type="transmembrane region" description="Helical" evidence="1">
    <location>
        <begin position="77"/>
        <end position="103"/>
    </location>
</feature>
<evidence type="ECO:0000313" key="2">
    <source>
        <dbReference type="EMBL" id="PZX91837.1"/>
    </source>
</evidence>
<evidence type="ECO:0000313" key="3">
    <source>
        <dbReference type="Proteomes" id="UP000249177"/>
    </source>
</evidence>
<feature type="transmembrane region" description="Helical" evidence="1">
    <location>
        <begin position="109"/>
        <end position="128"/>
    </location>
</feature>
<keyword evidence="3" id="KW-1185">Reference proteome</keyword>
<organism evidence="2 3">
    <name type="scientific">Flavobacterium aquariorum</name>
    <dbReference type="NCBI Taxonomy" id="2217670"/>
    <lineage>
        <taxon>Bacteria</taxon>
        <taxon>Pseudomonadati</taxon>
        <taxon>Bacteroidota</taxon>
        <taxon>Flavobacteriia</taxon>
        <taxon>Flavobacteriales</taxon>
        <taxon>Flavobacteriaceae</taxon>
        <taxon>Flavobacterium</taxon>
    </lineage>
</organism>
<reference evidence="2 3" key="1">
    <citation type="submission" date="2018-06" db="EMBL/GenBank/DDBJ databases">
        <title>Flavobacterium sp IMCC34762, genome.</title>
        <authorList>
            <person name="Joung Y."/>
            <person name="Cho J."/>
            <person name="Song J."/>
        </authorList>
    </citation>
    <scope>NUCLEOTIDE SEQUENCE [LARGE SCALE GENOMIC DNA]</scope>
    <source>
        <strain evidence="2 3">IMCC34762</strain>
    </source>
</reference>
<proteinExistence type="predicted"/>
<dbReference type="Proteomes" id="UP000249177">
    <property type="component" value="Unassembled WGS sequence"/>
</dbReference>
<sequence>MREKIYKYSVISFVIINFITLYLFYDFLTEKPAMLHGIGLFFDFGGLIFISLGLGIFMLLIRFYLYYRKKKNHLKTNFLYVFSLIFSLNILINCTICVYLGLLPLKMELAIIIAVISTISIFMLTDIYKNNFKENRIIN</sequence>
<name>A0A2W7U969_9FLAO</name>
<dbReference type="AlphaFoldDB" id="A0A2W7U969"/>
<keyword evidence="1" id="KW-0472">Membrane</keyword>
<dbReference type="EMBL" id="QKXH01000019">
    <property type="protein sequence ID" value="PZX91837.1"/>
    <property type="molecule type" value="Genomic_DNA"/>
</dbReference>
<feature type="transmembrane region" description="Helical" evidence="1">
    <location>
        <begin position="44"/>
        <end position="65"/>
    </location>
</feature>
<evidence type="ECO:0000256" key="1">
    <source>
        <dbReference type="SAM" id="Phobius"/>
    </source>
</evidence>
<feature type="transmembrane region" description="Helical" evidence="1">
    <location>
        <begin position="5"/>
        <end position="24"/>
    </location>
</feature>
<protein>
    <submittedName>
        <fullName evidence="2">Uncharacterized protein</fullName>
    </submittedName>
</protein>
<gene>
    <name evidence="2" type="ORF">DOS84_18780</name>
</gene>
<dbReference type="OrthoDB" id="1368911at2"/>
<accession>A0A2W7U969</accession>